<dbReference type="EMBL" id="BONZ01000079">
    <property type="protein sequence ID" value="GIH19301.1"/>
    <property type="molecule type" value="Genomic_DNA"/>
</dbReference>
<evidence type="ECO:0000313" key="1">
    <source>
        <dbReference type="EMBL" id="GIH19301.1"/>
    </source>
</evidence>
<accession>A0A8J3VV06</accession>
<evidence type="ECO:0000313" key="2">
    <source>
        <dbReference type="Proteomes" id="UP000642748"/>
    </source>
</evidence>
<dbReference type="Proteomes" id="UP000642748">
    <property type="component" value="Unassembled WGS sequence"/>
</dbReference>
<protein>
    <submittedName>
        <fullName evidence="1">Uncharacterized protein</fullName>
    </submittedName>
</protein>
<comment type="caution">
    <text evidence="1">The sequence shown here is derived from an EMBL/GenBank/DDBJ whole genome shotgun (WGS) entry which is preliminary data.</text>
</comment>
<gene>
    <name evidence="1" type="ORF">Raf01_74730</name>
</gene>
<dbReference type="AlphaFoldDB" id="A0A8J3VV06"/>
<dbReference type="SUPFAM" id="SSF49785">
    <property type="entry name" value="Galactose-binding domain-like"/>
    <property type="match status" value="1"/>
</dbReference>
<dbReference type="Gene3D" id="2.60.120.430">
    <property type="entry name" value="Galactose-binding lectin"/>
    <property type="match status" value="1"/>
</dbReference>
<dbReference type="InterPro" id="IPR008979">
    <property type="entry name" value="Galactose-bd-like_sf"/>
</dbReference>
<proteinExistence type="predicted"/>
<sequence>MLDDFDGTPPYPSAALNDLGKWTGGNCFVNGGGSGVEAGGALALQYNNCGWFGSDVNTDLSGYTYLVVRVRGAAGGEQAHFDVNLGGVTKVFGNFTLDGGGHPTITTSYQDIRIPLVANGINRAAPGQLAMGFWYGGASSITIDSITFQ</sequence>
<keyword evidence="2" id="KW-1185">Reference proteome</keyword>
<dbReference type="RefSeq" id="WP_203922771.1">
    <property type="nucleotide sequence ID" value="NZ_BONZ01000079.1"/>
</dbReference>
<name>A0A8J3VV06_9ACTN</name>
<organism evidence="1 2">
    <name type="scientific">Rugosimonospora africana</name>
    <dbReference type="NCBI Taxonomy" id="556532"/>
    <lineage>
        <taxon>Bacteria</taxon>
        <taxon>Bacillati</taxon>
        <taxon>Actinomycetota</taxon>
        <taxon>Actinomycetes</taxon>
        <taxon>Micromonosporales</taxon>
        <taxon>Micromonosporaceae</taxon>
        <taxon>Rugosimonospora</taxon>
    </lineage>
</organism>
<reference evidence="1" key="1">
    <citation type="submission" date="2021-01" db="EMBL/GenBank/DDBJ databases">
        <title>Whole genome shotgun sequence of Rugosimonospora africana NBRC 104875.</title>
        <authorList>
            <person name="Komaki H."/>
            <person name="Tamura T."/>
        </authorList>
    </citation>
    <scope>NUCLEOTIDE SEQUENCE</scope>
    <source>
        <strain evidence="1">NBRC 104875</strain>
    </source>
</reference>